<name>A0A5N4BX58_CAMDR</name>
<reference evidence="4 5" key="1">
    <citation type="journal article" date="2019" name="Mol. Ecol. Resour.">
        <title>Improving Illumina assemblies with Hi-C and long reads: an example with the North African dromedary.</title>
        <authorList>
            <person name="Elbers J.P."/>
            <person name="Rogers M.F."/>
            <person name="Perelman P.L."/>
            <person name="Proskuryakova A.A."/>
            <person name="Serdyukova N.A."/>
            <person name="Johnson W.E."/>
            <person name="Horin P."/>
            <person name="Corander J."/>
            <person name="Murphy D."/>
            <person name="Burger P.A."/>
        </authorList>
    </citation>
    <scope>NUCLEOTIDE SEQUENCE [LARGE SCALE GENOMIC DNA]</scope>
    <source>
        <strain evidence="4">Drom800</strain>
        <tissue evidence="4">Blood</tissue>
    </source>
</reference>
<dbReference type="InterPro" id="IPR010630">
    <property type="entry name" value="Olduvai_dom"/>
</dbReference>
<dbReference type="InterPro" id="IPR055306">
    <property type="entry name" value="NBPF"/>
</dbReference>
<accession>A0A5N4BX58</accession>
<gene>
    <name evidence="4" type="ORF">Cadr_000031245</name>
</gene>
<dbReference type="EMBL" id="JWIN03000373">
    <property type="protein sequence ID" value="KAB1251215.1"/>
    <property type="molecule type" value="Genomic_DNA"/>
</dbReference>
<comment type="similarity">
    <text evidence="1">Belongs to the NBPF family.</text>
</comment>
<feature type="region of interest" description="Disordered" evidence="2">
    <location>
        <begin position="180"/>
        <end position="206"/>
    </location>
</feature>
<comment type="caution">
    <text evidence="4">The sequence shown here is derived from an EMBL/GenBank/DDBJ whole genome shotgun (WGS) entry which is preliminary data.</text>
</comment>
<feature type="domain" description="Olduvai" evidence="3">
    <location>
        <begin position="207"/>
        <end position="271"/>
    </location>
</feature>
<evidence type="ECO:0000313" key="4">
    <source>
        <dbReference type="EMBL" id="KAB1251215.1"/>
    </source>
</evidence>
<keyword evidence="5" id="KW-1185">Reference proteome</keyword>
<dbReference type="PANTHER" id="PTHR14199">
    <property type="entry name" value="NEUROBLASTOMA BREAKPOINT FAMILY MEMBER 6-LIKE PROTEIN"/>
    <property type="match status" value="1"/>
</dbReference>
<organism evidence="4 5">
    <name type="scientific">Camelus dromedarius</name>
    <name type="common">Dromedary</name>
    <name type="synonym">Arabian camel</name>
    <dbReference type="NCBI Taxonomy" id="9838"/>
    <lineage>
        <taxon>Eukaryota</taxon>
        <taxon>Metazoa</taxon>
        <taxon>Chordata</taxon>
        <taxon>Craniata</taxon>
        <taxon>Vertebrata</taxon>
        <taxon>Euteleostomi</taxon>
        <taxon>Mammalia</taxon>
        <taxon>Eutheria</taxon>
        <taxon>Laurasiatheria</taxon>
        <taxon>Artiodactyla</taxon>
        <taxon>Tylopoda</taxon>
        <taxon>Camelidae</taxon>
        <taxon>Camelus</taxon>
    </lineage>
</organism>
<evidence type="ECO:0000256" key="1">
    <source>
        <dbReference type="ARBA" id="ARBA00038417"/>
    </source>
</evidence>
<proteinExistence type="inferred from homology"/>
<evidence type="ECO:0000256" key="2">
    <source>
        <dbReference type="SAM" id="MobiDB-lite"/>
    </source>
</evidence>
<dbReference type="PANTHER" id="PTHR14199:SF29">
    <property type="entry name" value="NEUROBLASTOMA BREAKPOINT FAMILY MEMBER 4-RELATED"/>
    <property type="match status" value="1"/>
</dbReference>
<evidence type="ECO:0000259" key="3">
    <source>
        <dbReference type="SMART" id="SM01148"/>
    </source>
</evidence>
<dbReference type="Proteomes" id="UP000299084">
    <property type="component" value="Unassembled WGS sequence"/>
</dbReference>
<protein>
    <submittedName>
        <fullName evidence="4">Putative neuroblastoma breakpoint family member 5</fullName>
    </submittedName>
</protein>
<evidence type="ECO:0000313" key="5">
    <source>
        <dbReference type="Proteomes" id="UP000299084"/>
    </source>
</evidence>
<dbReference type="AlphaFoldDB" id="A0A5N4BX58"/>
<feature type="compositionally biased region" description="Acidic residues" evidence="2">
    <location>
        <begin position="184"/>
        <end position="206"/>
    </location>
</feature>
<sequence length="305" mass="34611">MITKEVPRSTCSATSHHGRISWRFVWSEGRTYSAGDQPGAALRVTKQKQDFRDLTQKFLVCQATTYCLANQLQKYRHHESVLGEKLQFRVVKLAEQLAEKLAEKPVLADEREYDTLICSQARELTQLRQKLWDGREDSILLIHKLRDVLTTYLDNNPGQGFREQLTEGCRLAERLARKLSPEIHEDEEDELEEETLTPENQNECDEATGQEPVSASMELEAFEKEELLQESQDECVLNASVLQEGPDYNWLDSEGHLAFDEEKVGHAPDVAGACSHVVEDEIPADLLENQNECDEAAGQEAVSPR</sequence>
<dbReference type="SMART" id="SM01148">
    <property type="entry name" value="DUF1220"/>
    <property type="match status" value="1"/>
</dbReference>